<dbReference type="PANTHER" id="PTHR43798:SF33">
    <property type="entry name" value="HYDROLASE, PUTATIVE (AFU_ORTHOLOGUE AFUA_2G14860)-RELATED"/>
    <property type="match status" value="1"/>
</dbReference>
<name>A0A261SAA7_9BORD</name>
<evidence type="ECO:0000259" key="1">
    <source>
        <dbReference type="Pfam" id="PF00561"/>
    </source>
</evidence>
<evidence type="ECO:0000313" key="3">
    <source>
        <dbReference type="Proteomes" id="UP000216020"/>
    </source>
</evidence>
<dbReference type="Proteomes" id="UP000216020">
    <property type="component" value="Unassembled WGS sequence"/>
</dbReference>
<dbReference type="Pfam" id="PF00561">
    <property type="entry name" value="Abhydrolase_1"/>
    <property type="match status" value="1"/>
</dbReference>
<proteinExistence type="predicted"/>
<dbReference type="Gene3D" id="3.40.50.1820">
    <property type="entry name" value="alpha/beta hydrolase"/>
    <property type="match status" value="1"/>
</dbReference>
<dbReference type="InterPro" id="IPR000073">
    <property type="entry name" value="AB_hydrolase_1"/>
</dbReference>
<dbReference type="SUPFAM" id="SSF53474">
    <property type="entry name" value="alpha/beta-Hydrolases"/>
    <property type="match status" value="1"/>
</dbReference>
<dbReference type="GO" id="GO:0016020">
    <property type="term" value="C:membrane"/>
    <property type="evidence" value="ECO:0007669"/>
    <property type="project" value="TreeGrafter"/>
</dbReference>
<dbReference type="InterPro" id="IPR029058">
    <property type="entry name" value="AB_hydrolase_fold"/>
</dbReference>
<reference evidence="3" key="1">
    <citation type="submission" date="2017-05" db="EMBL/GenBank/DDBJ databases">
        <title>Complete and WGS of Bordetella genogroups.</title>
        <authorList>
            <person name="Spilker T."/>
            <person name="Lipuma J."/>
        </authorList>
    </citation>
    <scope>NUCLEOTIDE SEQUENCE [LARGE SCALE GENOMIC DNA]</scope>
    <source>
        <strain evidence="3">AU16122</strain>
    </source>
</reference>
<dbReference type="InterPro" id="IPR050266">
    <property type="entry name" value="AB_hydrolase_sf"/>
</dbReference>
<gene>
    <name evidence="2" type="ORF">CAL29_12445</name>
</gene>
<sequence>MPRVLNFRFDTLGVPFMPFLDLDPDFKPYYEIHDATDPWTRPQTVLFVHGFTESTQAFRAWVPYLSRKYRVVTYDLRGFGRTAPVDSEFRFTTDLYVDDMVRVIGRLAGEPVHVVGFKSGCISTLRLAATRPDLVRSITLACPPMVAPGGADWQPFMEEHGMRAWARKTMPARLGKDAPPSAIDWWTDLMGATSITTARAYLRWVGTTRAGDDMPAVACPALVIMTKLSAQTNAAAGQVPPEVVQQGMPHAEILLLDLDCYHPAASHPDICAPATLAFLQKLA</sequence>
<evidence type="ECO:0000313" key="2">
    <source>
        <dbReference type="EMBL" id="OZI34334.1"/>
    </source>
</evidence>
<dbReference type="AlphaFoldDB" id="A0A261SAA7"/>
<comment type="caution">
    <text evidence="2">The sequence shown here is derived from an EMBL/GenBank/DDBJ whole genome shotgun (WGS) entry which is preliminary data.</text>
</comment>
<organism evidence="2 3">
    <name type="scientific">Bordetella genomosp. 10</name>
    <dbReference type="NCBI Taxonomy" id="1416804"/>
    <lineage>
        <taxon>Bacteria</taxon>
        <taxon>Pseudomonadati</taxon>
        <taxon>Pseudomonadota</taxon>
        <taxon>Betaproteobacteria</taxon>
        <taxon>Burkholderiales</taxon>
        <taxon>Alcaligenaceae</taxon>
        <taxon>Bordetella</taxon>
    </lineage>
</organism>
<feature type="domain" description="AB hydrolase-1" evidence="1">
    <location>
        <begin position="44"/>
        <end position="157"/>
    </location>
</feature>
<keyword evidence="3" id="KW-1185">Reference proteome</keyword>
<dbReference type="EMBL" id="NEVM01000002">
    <property type="protein sequence ID" value="OZI34334.1"/>
    <property type="molecule type" value="Genomic_DNA"/>
</dbReference>
<accession>A0A261SAA7</accession>
<protein>
    <recommendedName>
        <fullName evidence="1">AB hydrolase-1 domain-containing protein</fullName>
    </recommendedName>
</protein>
<dbReference type="PANTHER" id="PTHR43798">
    <property type="entry name" value="MONOACYLGLYCEROL LIPASE"/>
    <property type="match status" value="1"/>
</dbReference>
<dbReference type="OrthoDB" id="9793083at2"/>